<dbReference type="GO" id="GO:0005829">
    <property type="term" value="C:cytosol"/>
    <property type="evidence" value="ECO:0007669"/>
    <property type="project" value="TreeGrafter"/>
</dbReference>
<proteinExistence type="inferred from homology"/>
<keyword evidence="10" id="KW-1185">Reference proteome</keyword>
<feature type="domain" description="Flagellar hook protein FlgE D2" evidence="8">
    <location>
        <begin position="176"/>
        <end position="276"/>
    </location>
</feature>
<dbReference type="NCBIfam" id="TIGR03506">
    <property type="entry name" value="FlgEFG_subfam"/>
    <property type="match status" value="1"/>
</dbReference>
<sequence length="397" mass="41831">MLDSIYVGMSGLSAFSKGLQTISNNVANMNTPGFKTSTPQFEDVYYGQRFARNTPGAPALMPYGSGVDYGYASLNMSQGDIRNSSGQLDLAIQGNGFLTLLDGGTPRYVRTGQFTAGTDGFIEDAVSGFKLAALDLSGKPVPISMTDRQISAPKATSVVKFTDNLSPGATDFSIPDVEVYDATGGKHKLTIAFSPDSSIMPGRWKVTVSDEKGLPVTESSLQFVGGIVMPGADTIDLTLTSADAPPLTLKLDFSNGVTNFSAGSTSTLRMADQDGYAAGTLTTMSINDAGQLEFQYSNGKTDHTDSIAIANFADPQQLIQTGKGLFDASHASPPAYGASGRDGAGRLLSSSVEASNVDLSREFGQLILIQRGFQASSQVVTTANEMIMQLFQMRGQS</sequence>
<dbReference type="Pfam" id="PF07559">
    <property type="entry name" value="FlgE_D2"/>
    <property type="match status" value="1"/>
</dbReference>
<dbReference type="PANTHER" id="PTHR30435:SF1">
    <property type="entry name" value="FLAGELLAR HOOK PROTEIN FLGE"/>
    <property type="match status" value="1"/>
</dbReference>
<comment type="function">
    <text evidence="5">A flexible structure which links the flagellar filament to the drive apparatus in the basal body.</text>
</comment>
<dbReference type="SUPFAM" id="SSF117143">
    <property type="entry name" value="Flagellar hook protein flgE"/>
    <property type="match status" value="1"/>
</dbReference>
<dbReference type="STRING" id="326475.AWB66_00214"/>
<dbReference type="GO" id="GO:0071978">
    <property type="term" value="P:bacterial-type flagellum-dependent swarming motility"/>
    <property type="evidence" value="ECO:0007669"/>
    <property type="project" value="TreeGrafter"/>
</dbReference>
<evidence type="ECO:0000259" key="7">
    <source>
        <dbReference type="Pfam" id="PF06429"/>
    </source>
</evidence>
<keyword evidence="9" id="KW-0282">Flagellum</keyword>
<dbReference type="InterPro" id="IPR010930">
    <property type="entry name" value="Flg_bb/hook_C_dom"/>
</dbReference>
<keyword evidence="9" id="KW-0966">Cell projection</keyword>
<dbReference type="InterPro" id="IPR011491">
    <property type="entry name" value="FlgE_D2"/>
</dbReference>
<dbReference type="GO" id="GO:0009424">
    <property type="term" value="C:bacterial-type flagellum hook"/>
    <property type="evidence" value="ECO:0007669"/>
    <property type="project" value="TreeGrafter"/>
</dbReference>
<dbReference type="RefSeq" id="WP_087628407.1">
    <property type="nucleotide sequence ID" value="NZ_FCNZ02000001.1"/>
</dbReference>
<dbReference type="PANTHER" id="PTHR30435">
    <property type="entry name" value="FLAGELLAR PROTEIN"/>
    <property type="match status" value="1"/>
</dbReference>
<accession>A0A158ESV8</accession>
<evidence type="ECO:0000256" key="4">
    <source>
        <dbReference type="ARBA" id="ARBA00023143"/>
    </source>
</evidence>
<dbReference type="InterPro" id="IPR001444">
    <property type="entry name" value="Flag_bb_rod_N"/>
</dbReference>
<dbReference type="EMBL" id="FCNZ02000001">
    <property type="protein sequence ID" value="SAL10625.1"/>
    <property type="molecule type" value="Genomic_DNA"/>
</dbReference>
<evidence type="ECO:0000259" key="8">
    <source>
        <dbReference type="Pfam" id="PF07559"/>
    </source>
</evidence>
<dbReference type="InterPro" id="IPR019776">
    <property type="entry name" value="Flagellar_basal_body_rod_CS"/>
</dbReference>
<keyword evidence="4 5" id="KW-0975">Bacterial flagellum</keyword>
<evidence type="ECO:0000256" key="1">
    <source>
        <dbReference type="ARBA" id="ARBA00004117"/>
    </source>
</evidence>
<name>A0A158ESV8_9BURK</name>
<dbReference type="PROSITE" id="PS00588">
    <property type="entry name" value="FLAGELLA_BB_ROD"/>
    <property type="match status" value="1"/>
</dbReference>
<dbReference type="Pfam" id="PF00460">
    <property type="entry name" value="Flg_bb_rod"/>
    <property type="match status" value="1"/>
</dbReference>
<dbReference type="InterPro" id="IPR020013">
    <property type="entry name" value="Flagellar_FlgE/F/G"/>
</dbReference>
<dbReference type="Proteomes" id="UP000054717">
    <property type="component" value="Unassembled WGS sequence"/>
</dbReference>
<dbReference type="Pfam" id="PF06429">
    <property type="entry name" value="Flg_bbr_C"/>
    <property type="match status" value="1"/>
</dbReference>
<evidence type="ECO:0000256" key="5">
    <source>
        <dbReference type="RuleBase" id="RU362116"/>
    </source>
</evidence>
<comment type="subcellular location">
    <subcellularLocation>
        <location evidence="1 5">Bacterial flagellum basal body</location>
    </subcellularLocation>
</comment>
<evidence type="ECO:0000256" key="3">
    <source>
        <dbReference type="ARBA" id="ARBA00019015"/>
    </source>
</evidence>
<comment type="similarity">
    <text evidence="2 5">Belongs to the flagella basal body rod proteins family.</text>
</comment>
<evidence type="ECO:0000313" key="9">
    <source>
        <dbReference type="EMBL" id="SAL10625.1"/>
    </source>
</evidence>
<feature type="domain" description="Flagellar basal body rod protein N-terminal" evidence="6">
    <location>
        <begin position="5"/>
        <end position="35"/>
    </location>
</feature>
<dbReference type="Gene3D" id="2.60.98.20">
    <property type="entry name" value="Flagellar hook protein FlgE"/>
    <property type="match status" value="1"/>
</dbReference>
<gene>
    <name evidence="9" type="ORF">AWB66_00214</name>
</gene>
<evidence type="ECO:0000256" key="2">
    <source>
        <dbReference type="ARBA" id="ARBA00009677"/>
    </source>
</evidence>
<feature type="domain" description="Flagellar basal-body/hook protein C-terminal" evidence="7">
    <location>
        <begin position="350"/>
        <end position="392"/>
    </location>
</feature>
<organism evidence="9 10">
    <name type="scientific">Caballeronia telluris</name>
    <dbReference type="NCBI Taxonomy" id="326475"/>
    <lineage>
        <taxon>Bacteria</taxon>
        <taxon>Pseudomonadati</taxon>
        <taxon>Pseudomonadota</taxon>
        <taxon>Betaproteobacteria</taxon>
        <taxon>Burkholderiales</taxon>
        <taxon>Burkholderiaceae</taxon>
        <taxon>Caballeronia</taxon>
    </lineage>
</organism>
<dbReference type="GO" id="GO:0009425">
    <property type="term" value="C:bacterial-type flagellum basal body"/>
    <property type="evidence" value="ECO:0007669"/>
    <property type="project" value="UniProtKB-SubCell"/>
</dbReference>
<dbReference type="AlphaFoldDB" id="A0A158ESV8"/>
<reference evidence="9" key="1">
    <citation type="submission" date="2016-01" db="EMBL/GenBank/DDBJ databases">
        <authorList>
            <person name="Peeters Charlotte."/>
        </authorList>
    </citation>
    <scope>NUCLEOTIDE SEQUENCE</scope>
    <source>
        <strain evidence="9">LMG 22936</strain>
    </source>
</reference>
<dbReference type="InterPro" id="IPR037925">
    <property type="entry name" value="FlgE/F/G-like"/>
</dbReference>
<keyword evidence="9" id="KW-0969">Cilium</keyword>
<protein>
    <recommendedName>
        <fullName evidence="3 5">Flagellar hook protein FlgE</fullName>
    </recommendedName>
</protein>
<comment type="caution">
    <text evidence="9">The sequence shown here is derived from an EMBL/GenBank/DDBJ whole genome shotgun (WGS) entry which is preliminary data.</text>
</comment>
<evidence type="ECO:0000259" key="6">
    <source>
        <dbReference type="Pfam" id="PF00460"/>
    </source>
</evidence>
<evidence type="ECO:0000313" key="10">
    <source>
        <dbReference type="Proteomes" id="UP000054717"/>
    </source>
</evidence>
<dbReference type="InterPro" id="IPR037058">
    <property type="entry name" value="Falgellar_hook_FlgE_sf"/>
</dbReference>